<name>A0A0H3I9C4_PECPM</name>
<dbReference type="AlphaFoldDB" id="A0A0H3I9C4"/>
<protein>
    <submittedName>
        <fullName evidence="1">Uncharacterized protein</fullName>
    </submittedName>
</protein>
<evidence type="ECO:0000313" key="2">
    <source>
        <dbReference type="Proteomes" id="UP000008044"/>
    </source>
</evidence>
<dbReference type="HOGENOM" id="CLU_3404733_0_0_6"/>
<evidence type="ECO:0000313" key="1">
    <source>
        <dbReference type="EMBL" id="AFI92578.1"/>
    </source>
</evidence>
<dbReference type="EMBL" id="CP003415">
    <property type="protein sequence ID" value="AFI92578.1"/>
    <property type="molecule type" value="Genomic_DNA"/>
</dbReference>
<dbReference type="Proteomes" id="UP000008044">
    <property type="component" value="Chromosome"/>
</dbReference>
<sequence length="30" mass="3687">MKKQDWDCYTKKFNKFTVMKEFDEALLKGN</sequence>
<accession>A0A0H3I9C4</accession>
<gene>
    <name evidence="1" type="ordered locus">W5S_4532</name>
</gene>
<dbReference type="KEGG" id="pec:W5S_4532"/>
<organism evidence="1 2">
    <name type="scientific">Pectobacterium parmentieri</name>
    <dbReference type="NCBI Taxonomy" id="1905730"/>
    <lineage>
        <taxon>Bacteria</taxon>
        <taxon>Pseudomonadati</taxon>
        <taxon>Pseudomonadota</taxon>
        <taxon>Gammaproteobacteria</taxon>
        <taxon>Enterobacterales</taxon>
        <taxon>Pectobacteriaceae</taxon>
        <taxon>Pectobacterium</taxon>
    </lineage>
</organism>
<dbReference type="eggNOG" id="ENOG5031I17">
    <property type="taxonomic scope" value="Bacteria"/>
</dbReference>
<proteinExistence type="predicted"/>
<reference evidence="1 2" key="1">
    <citation type="journal article" date="2012" name="J. Bacteriol.">
        <title>Genome sequence of Pectobacterium sp. strain SCC3193.</title>
        <authorList>
            <person name="Koskinen J.P."/>
            <person name="Laine P."/>
            <person name="Niemi O."/>
            <person name="Nykyri J."/>
            <person name="Harjunpaa H."/>
            <person name="Auvinen P."/>
            <person name="Paulin L."/>
            <person name="Pirhonen M."/>
            <person name="Palva T."/>
            <person name="Holm L."/>
        </authorList>
    </citation>
    <scope>NUCLEOTIDE SEQUENCE [LARGE SCALE GENOMIC DNA]</scope>
    <source>
        <strain evidence="1 2">SCC3193</strain>
    </source>
</reference>